<reference evidence="4" key="2">
    <citation type="submission" date="2018-05" db="EMBL/GenBank/DDBJ databases">
        <title>OmerRS3 (Oryza meridionalis Reference Sequence Version 3).</title>
        <authorList>
            <person name="Zhang J."/>
            <person name="Kudrna D."/>
            <person name="Lee S."/>
            <person name="Talag J."/>
            <person name="Welchert J."/>
            <person name="Wing R.A."/>
        </authorList>
    </citation>
    <scope>NUCLEOTIDE SEQUENCE [LARGE SCALE GENOMIC DNA]</scope>
    <source>
        <strain evidence="4">cv. OR44</strain>
    </source>
</reference>
<name>A0A0E0E2H3_9ORYZ</name>
<organism evidence="4">
    <name type="scientific">Oryza meridionalis</name>
    <dbReference type="NCBI Taxonomy" id="40149"/>
    <lineage>
        <taxon>Eukaryota</taxon>
        <taxon>Viridiplantae</taxon>
        <taxon>Streptophyta</taxon>
        <taxon>Embryophyta</taxon>
        <taxon>Tracheophyta</taxon>
        <taxon>Spermatophyta</taxon>
        <taxon>Magnoliopsida</taxon>
        <taxon>Liliopsida</taxon>
        <taxon>Poales</taxon>
        <taxon>Poaceae</taxon>
        <taxon>BOP clade</taxon>
        <taxon>Oryzoideae</taxon>
        <taxon>Oryzeae</taxon>
        <taxon>Oryzinae</taxon>
        <taxon>Oryza</taxon>
    </lineage>
</organism>
<dbReference type="Gene3D" id="1.10.287.630">
    <property type="entry name" value="Helix hairpin bin"/>
    <property type="match status" value="1"/>
</dbReference>
<dbReference type="EnsemblPlants" id="OMERI06G17880.1">
    <property type="protein sequence ID" value="OMERI06G17880.1"/>
    <property type="gene ID" value="OMERI06G17880"/>
</dbReference>
<evidence type="ECO:0000313" key="4">
    <source>
        <dbReference type="EnsemblPlants" id="OMERI06G17880.1"/>
    </source>
</evidence>
<dbReference type="PANTHER" id="PTHR45651:SF61">
    <property type="entry name" value="OS06G0527100 PROTEIN"/>
    <property type="match status" value="1"/>
</dbReference>
<feature type="transmembrane region" description="Helical" evidence="3">
    <location>
        <begin position="201"/>
        <end position="218"/>
    </location>
</feature>
<dbReference type="GO" id="GO:0016020">
    <property type="term" value="C:membrane"/>
    <property type="evidence" value="ECO:0007669"/>
    <property type="project" value="UniProtKB-SubCell"/>
</dbReference>
<proteinExistence type="predicted"/>
<dbReference type="PANTHER" id="PTHR45651">
    <property type="entry name" value="CYCLIC NUCLEOTIDE-GATED ION CHANNEL 15-RELATED-RELATED"/>
    <property type="match status" value="1"/>
</dbReference>
<evidence type="ECO:0000313" key="5">
    <source>
        <dbReference type="Proteomes" id="UP000008021"/>
    </source>
</evidence>
<dbReference type="SUPFAM" id="SSF51206">
    <property type="entry name" value="cAMP-binding domain-like"/>
    <property type="match status" value="1"/>
</dbReference>
<feature type="transmembrane region" description="Helical" evidence="3">
    <location>
        <begin position="230"/>
        <end position="251"/>
    </location>
</feature>
<dbReference type="AlphaFoldDB" id="A0A0E0E2H3"/>
<evidence type="ECO:0000256" key="2">
    <source>
        <dbReference type="ARBA" id="ARBA00023303"/>
    </source>
</evidence>
<dbReference type="GO" id="GO:0034220">
    <property type="term" value="P:monoatomic ion transmembrane transport"/>
    <property type="evidence" value="ECO:0007669"/>
    <property type="project" value="UniProtKB-KW"/>
</dbReference>
<evidence type="ECO:0000256" key="1">
    <source>
        <dbReference type="ARBA" id="ARBA00023286"/>
    </source>
</evidence>
<feature type="transmembrane region" description="Helical" evidence="3">
    <location>
        <begin position="121"/>
        <end position="138"/>
    </location>
</feature>
<evidence type="ECO:0000256" key="3">
    <source>
        <dbReference type="SAM" id="Phobius"/>
    </source>
</evidence>
<feature type="transmembrane region" description="Helical" evidence="3">
    <location>
        <begin position="169"/>
        <end position="189"/>
    </location>
</feature>
<dbReference type="SUPFAM" id="SSF81324">
    <property type="entry name" value="Voltage-gated potassium channels"/>
    <property type="match status" value="1"/>
</dbReference>
<keyword evidence="1" id="KW-1071">Ligand-gated ion channel</keyword>
<keyword evidence="3" id="KW-1133">Transmembrane helix</keyword>
<dbReference type="HOGENOM" id="CLU_013069_1_2_1"/>
<reference evidence="4" key="1">
    <citation type="submission" date="2015-04" db="UniProtKB">
        <authorList>
            <consortium name="EnsemblPlants"/>
        </authorList>
    </citation>
    <scope>IDENTIFICATION</scope>
</reference>
<dbReference type="InterPro" id="IPR018490">
    <property type="entry name" value="cNMP-bd_dom_sf"/>
</dbReference>
<dbReference type="STRING" id="40149.A0A0E0E2H3"/>
<accession>A0A0E0E2H3</accession>
<feature type="transmembrane region" description="Helical" evidence="3">
    <location>
        <begin position="257"/>
        <end position="278"/>
    </location>
</feature>
<dbReference type="Gramene" id="OMERI06G17880.1">
    <property type="protein sequence ID" value="OMERI06G17880.1"/>
    <property type="gene ID" value="OMERI06G17880"/>
</dbReference>
<keyword evidence="1" id="KW-0813">Transport</keyword>
<keyword evidence="3" id="KW-0472">Membrane</keyword>
<sequence length="378" mass="44196">MMMGREDKYVRFEDWRSEQSVMSPRRHNALSSLKERTAGVFAFLGNLVHSETLKRSVLHEKKLTTRTLHPQGPFLQSWNKIFVLSCIFAVSVDPLFFYIPVINDNNTCWYLDKKLEITASVLRFFTDIFYILHIIFQFRTGYIASSPTTFGRGVLVEDRYAIAKRYLSTYFLIDVFAVLPLPQVVILVVLPNLGGSEVTKAKNILMFIVICQYVPRLIRIRPLYLQITRSAGVITETPWAGAVLNLLIYLLASHEVITVKIYKIKVVTLVLGALWYLLSIERKDACWRDTYLQSAHLREEEMRVKSRDTDQWMSYRLLPENLKERIRRHEKYRWHQTSGVDEELLLMNLPKDLRRAIKRHLCLSLLMRSDKDHVPKGT</sequence>
<keyword evidence="5" id="KW-1185">Reference proteome</keyword>
<keyword evidence="2" id="KW-0407">Ion channel</keyword>
<dbReference type="Proteomes" id="UP000008021">
    <property type="component" value="Chromosome 6"/>
</dbReference>
<protein>
    <submittedName>
        <fullName evidence="4">Uncharacterized protein</fullName>
    </submittedName>
</protein>
<keyword evidence="1" id="KW-0406">Ion transport</keyword>
<keyword evidence="3" id="KW-0812">Transmembrane</keyword>
<feature type="transmembrane region" description="Helical" evidence="3">
    <location>
        <begin position="81"/>
        <end position="101"/>
    </location>
</feature>